<proteinExistence type="predicted"/>
<name>A0A9N9Q7P0_9HELO</name>
<dbReference type="Proteomes" id="UP000701801">
    <property type="component" value="Unassembled WGS sequence"/>
</dbReference>
<evidence type="ECO:0000313" key="1">
    <source>
        <dbReference type="EMBL" id="CAG8977657.1"/>
    </source>
</evidence>
<reference evidence="1" key="1">
    <citation type="submission" date="2021-07" db="EMBL/GenBank/DDBJ databases">
        <authorList>
            <person name="Durling M."/>
        </authorList>
    </citation>
    <scope>NUCLEOTIDE SEQUENCE</scope>
</reference>
<sequence>MALPRLKVQGRTPDLYSKYWEQNTPSTRENSKYPIVIPKALLVNIGNHNELHWIPSPTQAASSQFHEKYLWGWYGELWCLALATIPWFIRMLYLGILDDPEEQRLVRIRDFHVLKQGHVLGDPEKCKDSMRLRVPDENGAFIE</sequence>
<gene>
    <name evidence="1" type="ORF">HYALB_00006607</name>
</gene>
<dbReference type="AlphaFoldDB" id="A0A9N9Q7P0"/>
<accession>A0A9N9Q7P0</accession>
<keyword evidence="2" id="KW-1185">Reference proteome</keyword>
<dbReference type="EMBL" id="CAJVRM010000228">
    <property type="protein sequence ID" value="CAG8977657.1"/>
    <property type="molecule type" value="Genomic_DNA"/>
</dbReference>
<protein>
    <submittedName>
        <fullName evidence="1">Uncharacterized protein</fullName>
    </submittedName>
</protein>
<organism evidence="1 2">
    <name type="scientific">Hymenoscyphus albidus</name>
    <dbReference type="NCBI Taxonomy" id="595503"/>
    <lineage>
        <taxon>Eukaryota</taxon>
        <taxon>Fungi</taxon>
        <taxon>Dikarya</taxon>
        <taxon>Ascomycota</taxon>
        <taxon>Pezizomycotina</taxon>
        <taxon>Leotiomycetes</taxon>
        <taxon>Helotiales</taxon>
        <taxon>Helotiaceae</taxon>
        <taxon>Hymenoscyphus</taxon>
    </lineage>
</organism>
<evidence type="ECO:0000313" key="2">
    <source>
        <dbReference type="Proteomes" id="UP000701801"/>
    </source>
</evidence>
<comment type="caution">
    <text evidence="1">The sequence shown here is derived from an EMBL/GenBank/DDBJ whole genome shotgun (WGS) entry which is preliminary data.</text>
</comment>